<feature type="compositionally biased region" description="Basic and acidic residues" evidence="1">
    <location>
        <begin position="56"/>
        <end position="68"/>
    </location>
</feature>
<reference evidence="4" key="1">
    <citation type="journal article" date="2019" name="Int. J. Syst. Evol. Microbiol.">
        <title>The Global Catalogue of Microorganisms (GCM) 10K type strain sequencing project: providing services to taxonomists for standard genome sequencing and annotation.</title>
        <authorList>
            <consortium name="The Broad Institute Genomics Platform"/>
            <consortium name="The Broad Institute Genome Sequencing Center for Infectious Disease"/>
            <person name="Wu L."/>
            <person name="Ma J."/>
        </authorList>
    </citation>
    <scope>NUCLEOTIDE SEQUENCE [LARGE SCALE GENOMIC DNA]</scope>
    <source>
        <strain evidence="4">CECT 8064</strain>
    </source>
</reference>
<gene>
    <name evidence="3" type="ORF">ACFPEN_05565</name>
</gene>
<evidence type="ECO:0000256" key="2">
    <source>
        <dbReference type="SAM" id="SignalP"/>
    </source>
</evidence>
<keyword evidence="2" id="KW-0732">Signal</keyword>
<feature type="signal peptide" evidence="2">
    <location>
        <begin position="1"/>
        <end position="26"/>
    </location>
</feature>
<feature type="chain" id="PRO_5045534830" description="Secreted protein" evidence="2">
    <location>
        <begin position="27"/>
        <end position="142"/>
    </location>
</feature>
<dbReference type="Proteomes" id="UP001595990">
    <property type="component" value="Unassembled WGS sequence"/>
</dbReference>
<dbReference type="RefSeq" id="WP_417922393.1">
    <property type="nucleotide sequence ID" value="NZ_JBHSFS010000002.1"/>
</dbReference>
<feature type="compositionally biased region" description="Low complexity" evidence="1">
    <location>
        <begin position="69"/>
        <end position="98"/>
    </location>
</feature>
<evidence type="ECO:0000313" key="3">
    <source>
        <dbReference type="EMBL" id="MFC4512399.1"/>
    </source>
</evidence>
<dbReference type="EMBL" id="JBHSFS010000002">
    <property type="protein sequence ID" value="MFC4512399.1"/>
    <property type="molecule type" value="Genomic_DNA"/>
</dbReference>
<evidence type="ECO:0000256" key="1">
    <source>
        <dbReference type="SAM" id="MobiDB-lite"/>
    </source>
</evidence>
<organism evidence="3 4">
    <name type="scientific">Streptomyces ehimensis</name>
    <dbReference type="NCBI Taxonomy" id="68195"/>
    <lineage>
        <taxon>Bacteria</taxon>
        <taxon>Bacillati</taxon>
        <taxon>Actinomycetota</taxon>
        <taxon>Actinomycetes</taxon>
        <taxon>Kitasatosporales</taxon>
        <taxon>Streptomycetaceae</taxon>
        <taxon>Streptomyces</taxon>
    </lineage>
</organism>
<accession>A0ABV9BED6</accession>
<comment type="caution">
    <text evidence="3">The sequence shown here is derived from an EMBL/GenBank/DDBJ whole genome shotgun (WGS) entry which is preliminary data.</text>
</comment>
<name>A0ABV9BED6_9ACTN</name>
<evidence type="ECO:0008006" key="5">
    <source>
        <dbReference type="Google" id="ProtNLM"/>
    </source>
</evidence>
<evidence type="ECO:0000313" key="4">
    <source>
        <dbReference type="Proteomes" id="UP001595990"/>
    </source>
</evidence>
<proteinExistence type="predicted"/>
<feature type="region of interest" description="Disordered" evidence="1">
    <location>
        <begin position="56"/>
        <end position="110"/>
    </location>
</feature>
<sequence>MRLRHTVTPLLAALSFAVVAPAEASAAPPSAEQLPETLSFQAAADLPNPGALVKKEQAAAMDRMREDAPQSALQAAPQSGPQAASQSAPQAAPQAAPAPSVPVSNAGNSLGGPLQPLVGPLQHQLTHLPVVGQLLAGPGGGH</sequence>
<protein>
    <recommendedName>
        <fullName evidence="5">Secreted protein</fullName>
    </recommendedName>
</protein>
<keyword evidence="4" id="KW-1185">Reference proteome</keyword>